<organism evidence="1">
    <name type="scientific">Arion vulgaris</name>
    <dbReference type="NCBI Taxonomy" id="1028688"/>
    <lineage>
        <taxon>Eukaryota</taxon>
        <taxon>Metazoa</taxon>
        <taxon>Spiralia</taxon>
        <taxon>Lophotrochozoa</taxon>
        <taxon>Mollusca</taxon>
        <taxon>Gastropoda</taxon>
        <taxon>Heterobranchia</taxon>
        <taxon>Euthyneura</taxon>
        <taxon>Panpulmonata</taxon>
        <taxon>Eupulmonata</taxon>
        <taxon>Stylommatophora</taxon>
        <taxon>Helicina</taxon>
        <taxon>Arionoidea</taxon>
        <taxon>Arionidae</taxon>
        <taxon>Arion</taxon>
    </lineage>
</organism>
<dbReference type="AlphaFoldDB" id="A0A0B6ZS69"/>
<reference evidence="1" key="1">
    <citation type="submission" date="2014-12" db="EMBL/GenBank/DDBJ databases">
        <title>Insight into the proteome of Arion vulgaris.</title>
        <authorList>
            <person name="Aradska J."/>
            <person name="Bulat T."/>
            <person name="Smidak R."/>
            <person name="Sarate P."/>
            <person name="Gangsoo J."/>
            <person name="Sialana F."/>
            <person name="Bilban M."/>
            <person name="Lubec G."/>
        </authorList>
    </citation>
    <scope>NUCLEOTIDE SEQUENCE</scope>
    <source>
        <tissue evidence="1">Skin</tissue>
    </source>
</reference>
<accession>A0A0B6ZS69</accession>
<sequence length="90" mass="9287">GNMDARNTRNIICIPSSSLGSGMQQTQVFIQSSNGNGLGPSQVLKVTARGGKAVTTEDITKIVNSLPNLKSGSRIIVNAAPGSMMDPKGT</sequence>
<feature type="non-terminal residue" evidence="1">
    <location>
        <position position="90"/>
    </location>
</feature>
<gene>
    <name evidence="1" type="primary">ORF77467</name>
</gene>
<name>A0A0B6ZS69_9EUPU</name>
<evidence type="ECO:0000313" key="1">
    <source>
        <dbReference type="EMBL" id="CEK71232.1"/>
    </source>
</evidence>
<dbReference type="EMBL" id="HACG01024367">
    <property type="protein sequence ID" value="CEK71232.1"/>
    <property type="molecule type" value="Transcribed_RNA"/>
</dbReference>
<feature type="non-terminal residue" evidence="1">
    <location>
        <position position="1"/>
    </location>
</feature>
<proteinExistence type="predicted"/>
<protein>
    <submittedName>
        <fullName evidence="1">Uncharacterized protein</fullName>
    </submittedName>
</protein>